<keyword evidence="3" id="KW-1185">Reference proteome</keyword>
<evidence type="ECO:0000313" key="3">
    <source>
        <dbReference type="Proteomes" id="UP001232973"/>
    </source>
</evidence>
<sequence length="51" mass="5724">MTADLHELQAFGSHDSEFQPEPGEQQANTLIFDHDAAPAAYELFDNCILKF</sequence>
<dbReference type="RefSeq" id="WP_274456448.1">
    <property type="nucleotide sequence ID" value="NZ_CP067097.1"/>
</dbReference>
<proteinExistence type="predicted"/>
<evidence type="ECO:0000256" key="1">
    <source>
        <dbReference type="SAM" id="MobiDB-lite"/>
    </source>
</evidence>
<comment type="caution">
    <text evidence="2">The sequence shown here is derived from an EMBL/GenBank/DDBJ whole genome shotgun (WGS) entry which is preliminary data.</text>
</comment>
<name>A0ABT9XFR2_9BACL</name>
<feature type="region of interest" description="Disordered" evidence="1">
    <location>
        <begin position="1"/>
        <end position="25"/>
    </location>
</feature>
<organism evidence="2 3">
    <name type="scientific">Alicyclobacillus cycloheptanicus</name>
    <dbReference type="NCBI Taxonomy" id="1457"/>
    <lineage>
        <taxon>Bacteria</taxon>
        <taxon>Bacillati</taxon>
        <taxon>Bacillota</taxon>
        <taxon>Bacilli</taxon>
        <taxon>Bacillales</taxon>
        <taxon>Alicyclobacillaceae</taxon>
        <taxon>Alicyclobacillus</taxon>
    </lineage>
</organism>
<dbReference type="EMBL" id="JAUSTP010000003">
    <property type="protein sequence ID" value="MDQ0188960.1"/>
    <property type="molecule type" value="Genomic_DNA"/>
</dbReference>
<evidence type="ECO:0000313" key="2">
    <source>
        <dbReference type="EMBL" id="MDQ0188960.1"/>
    </source>
</evidence>
<dbReference type="Proteomes" id="UP001232973">
    <property type="component" value="Unassembled WGS sequence"/>
</dbReference>
<protein>
    <submittedName>
        <fullName evidence="2">Uncharacterized protein</fullName>
    </submittedName>
</protein>
<gene>
    <name evidence="2" type="ORF">J2S03_000774</name>
</gene>
<reference evidence="2 3" key="1">
    <citation type="submission" date="2023-07" db="EMBL/GenBank/DDBJ databases">
        <title>Genomic Encyclopedia of Type Strains, Phase IV (KMG-IV): sequencing the most valuable type-strain genomes for metagenomic binning, comparative biology and taxonomic classification.</title>
        <authorList>
            <person name="Goeker M."/>
        </authorList>
    </citation>
    <scope>NUCLEOTIDE SEQUENCE [LARGE SCALE GENOMIC DNA]</scope>
    <source>
        <strain evidence="2 3">DSM 4006</strain>
    </source>
</reference>
<accession>A0ABT9XFR2</accession>